<name>A0A8T2UPQ7_CERRI</name>
<dbReference type="EMBL" id="CM035411">
    <property type="protein sequence ID" value="KAH7435856.1"/>
    <property type="molecule type" value="Genomic_DNA"/>
</dbReference>
<comment type="caution">
    <text evidence="1">The sequence shown here is derived from an EMBL/GenBank/DDBJ whole genome shotgun (WGS) entry which is preliminary data.</text>
</comment>
<gene>
    <name evidence="1" type="ORF">KP509_06G081900</name>
</gene>
<evidence type="ECO:0000313" key="2">
    <source>
        <dbReference type="Proteomes" id="UP000825935"/>
    </source>
</evidence>
<dbReference type="AlphaFoldDB" id="A0A8T2UPQ7"/>
<accession>A0A8T2UPQ7</accession>
<evidence type="ECO:0000313" key="1">
    <source>
        <dbReference type="EMBL" id="KAH7435856.1"/>
    </source>
</evidence>
<reference evidence="1" key="1">
    <citation type="submission" date="2021-08" db="EMBL/GenBank/DDBJ databases">
        <title>WGS assembly of Ceratopteris richardii.</title>
        <authorList>
            <person name="Marchant D.B."/>
            <person name="Chen G."/>
            <person name="Jenkins J."/>
            <person name="Shu S."/>
            <person name="Leebens-Mack J."/>
            <person name="Grimwood J."/>
            <person name="Schmutz J."/>
            <person name="Soltis P."/>
            <person name="Soltis D."/>
            <person name="Chen Z.-H."/>
        </authorList>
    </citation>
    <scope>NUCLEOTIDE SEQUENCE</scope>
    <source>
        <strain evidence="1">Whitten #5841</strain>
        <tissue evidence="1">Leaf</tissue>
    </source>
</reference>
<sequence>MEHERATRLTSKLEAVLHKLDDLIITMRRLLFASFCRLGSRVLSMKVPGQKLLMNDKVGLNGVDLHCRNKFLHDPHVAGLKSFKRLRCSDGQVLKYIHRKGCFLKRFIGFFSR</sequence>
<proteinExistence type="predicted"/>
<keyword evidence="2" id="KW-1185">Reference proteome</keyword>
<organism evidence="1 2">
    <name type="scientific">Ceratopteris richardii</name>
    <name type="common">Triangle waterfern</name>
    <dbReference type="NCBI Taxonomy" id="49495"/>
    <lineage>
        <taxon>Eukaryota</taxon>
        <taxon>Viridiplantae</taxon>
        <taxon>Streptophyta</taxon>
        <taxon>Embryophyta</taxon>
        <taxon>Tracheophyta</taxon>
        <taxon>Polypodiopsida</taxon>
        <taxon>Polypodiidae</taxon>
        <taxon>Polypodiales</taxon>
        <taxon>Pteridineae</taxon>
        <taxon>Pteridaceae</taxon>
        <taxon>Parkerioideae</taxon>
        <taxon>Ceratopteris</taxon>
    </lineage>
</organism>
<protein>
    <submittedName>
        <fullName evidence="1">Uncharacterized protein</fullName>
    </submittedName>
</protein>
<dbReference type="Proteomes" id="UP000825935">
    <property type="component" value="Chromosome 6"/>
</dbReference>